<protein>
    <submittedName>
        <fullName evidence="2">Grass induced protein</fullName>
    </submittedName>
</protein>
<accession>A0AC35U4U2</accession>
<dbReference type="WBParaSite" id="RSKR_0000810900.1">
    <property type="protein sequence ID" value="RSKR_0000810900.1"/>
    <property type="gene ID" value="RSKR_0000810900"/>
</dbReference>
<evidence type="ECO:0000313" key="1">
    <source>
        <dbReference type="Proteomes" id="UP000095286"/>
    </source>
</evidence>
<name>A0AC35U4U2_9BILA</name>
<reference evidence="2" key="1">
    <citation type="submission" date="2016-11" db="UniProtKB">
        <authorList>
            <consortium name="WormBaseParasite"/>
        </authorList>
    </citation>
    <scope>IDENTIFICATION</scope>
    <source>
        <strain evidence="2">KR3021</strain>
    </source>
</reference>
<organism evidence="1 2">
    <name type="scientific">Rhabditophanes sp. KR3021</name>
    <dbReference type="NCBI Taxonomy" id="114890"/>
    <lineage>
        <taxon>Eukaryota</taxon>
        <taxon>Metazoa</taxon>
        <taxon>Ecdysozoa</taxon>
        <taxon>Nematoda</taxon>
        <taxon>Chromadorea</taxon>
        <taxon>Rhabditida</taxon>
        <taxon>Tylenchina</taxon>
        <taxon>Panagrolaimomorpha</taxon>
        <taxon>Strongyloidoidea</taxon>
        <taxon>Alloionematidae</taxon>
        <taxon>Rhabditophanes</taxon>
    </lineage>
</organism>
<proteinExistence type="predicted"/>
<evidence type="ECO:0000313" key="2">
    <source>
        <dbReference type="WBParaSite" id="RSKR_0000810900.1"/>
    </source>
</evidence>
<dbReference type="Proteomes" id="UP000095286">
    <property type="component" value="Unplaced"/>
</dbReference>
<sequence length="128" mass="12909">MLSKLLNLLLLIAGFVVAESVVGFDAGAVLTVELAGVSIAEVAGVSIVEVADVLSAELVGASNAEFVAPLVVEGSIADFERHDVEGKNFVAGDEVAVVPNFEMVDVAGEMNAVEPAAADLAEIGVGAD</sequence>